<gene>
    <name evidence="3" type="ORF">TSOC_008322</name>
</gene>
<comment type="caution">
    <text evidence="3">The sequence shown here is derived from an EMBL/GenBank/DDBJ whole genome shotgun (WGS) entry which is preliminary data.</text>
</comment>
<dbReference type="Pfam" id="PF12499">
    <property type="entry name" value="DUF3707"/>
    <property type="match status" value="2"/>
</dbReference>
<keyword evidence="4" id="KW-1185">Reference proteome</keyword>
<feature type="domain" description="Pherophorin" evidence="2">
    <location>
        <begin position="391"/>
        <end position="544"/>
    </location>
</feature>
<protein>
    <recommendedName>
        <fullName evidence="2">Pherophorin domain-containing protein</fullName>
    </recommendedName>
</protein>
<dbReference type="AlphaFoldDB" id="A0A2J7ZYU0"/>
<name>A0A2J7ZYU0_9CHLO</name>
<keyword evidence="1" id="KW-0732">Signal</keyword>
<feature type="chain" id="PRO_5014377865" description="Pherophorin domain-containing protein" evidence="1">
    <location>
        <begin position="24"/>
        <end position="557"/>
    </location>
</feature>
<feature type="domain" description="Pherophorin" evidence="2">
    <location>
        <begin position="53"/>
        <end position="189"/>
    </location>
</feature>
<organism evidence="3 4">
    <name type="scientific">Tetrabaena socialis</name>
    <dbReference type="NCBI Taxonomy" id="47790"/>
    <lineage>
        <taxon>Eukaryota</taxon>
        <taxon>Viridiplantae</taxon>
        <taxon>Chlorophyta</taxon>
        <taxon>core chlorophytes</taxon>
        <taxon>Chlorophyceae</taxon>
        <taxon>CS clade</taxon>
        <taxon>Chlamydomonadales</taxon>
        <taxon>Tetrabaenaceae</taxon>
        <taxon>Tetrabaena</taxon>
    </lineage>
</organism>
<accession>A0A2J7ZYU0</accession>
<dbReference type="InterPro" id="IPR024616">
    <property type="entry name" value="Pherophorin"/>
</dbReference>
<dbReference type="EMBL" id="PGGS01000307">
    <property type="protein sequence ID" value="PNH05416.1"/>
    <property type="molecule type" value="Genomic_DNA"/>
</dbReference>
<reference evidence="3 4" key="1">
    <citation type="journal article" date="2017" name="Mol. Biol. Evol.">
        <title>The 4-celled Tetrabaena socialis nuclear genome reveals the essential components for genetic control of cell number at the origin of multicellularity in the volvocine lineage.</title>
        <authorList>
            <person name="Featherston J."/>
            <person name="Arakaki Y."/>
            <person name="Hanschen E.R."/>
            <person name="Ferris P.J."/>
            <person name="Michod R.E."/>
            <person name="Olson B.J.S.C."/>
            <person name="Nozaki H."/>
            <person name="Durand P.M."/>
        </authorList>
    </citation>
    <scope>NUCLEOTIDE SEQUENCE [LARGE SCALE GENOMIC DNA]</scope>
    <source>
        <strain evidence="3 4">NIES-571</strain>
    </source>
</reference>
<feature type="signal peptide" evidence="1">
    <location>
        <begin position="1"/>
        <end position="23"/>
    </location>
</feature>
<evidence type="ECO:0000313" key="3">
    <source>
        <dbReference type="EMBL" id="PNH05416.1"/>
    </source>
</evidence>
<feature type="non-terminal residue" evidence="3">
    <location>
        <position position="557"/>
    </location>
</feature>
<evidence type="ECO:0000256" key="1">
    <source>
        <dbReference type="SAM" id="SignalP"/>
    </source>
</evidence>
<proteinExistence type="predicted"/>
<sequence length="557" mass="61028">MGRASFQMLKGCLLAVLFLGTLAFSGLAQSEPDPDAGVDQTLDGGDTAALGKFPFCQCQDYRCSTSPYRLMTVASPEGRTNELCFRVDRVGCSQANPCCKILLEMLGKIEFAVDKTCKPEYIGSYINGARNNSFFDTDYDVGKIRITPLRFNVNTVTNATICLRFQPGAACASYPRLCSNPDGVCTYATPKCDCISSFIQTTSRFRLEYARSLTTADAVTYQFNLYVERPQDCWSPGYRNGSCCNQTLVNIGLSLADSIALESLGDATLTTDKGLVMRVSKLRTFWGVQLYPNDLTQGRFYEPSLYVTNFTAGKPWTLSVPVALDASPAPRPGLWPCKASRYLPNDPLVCDIQLNGYQTVTGKPTTILSLDDYEVPNCCPEGLLRFGKEDTCCVDNLAENPYRMSYNATVKPTRNDTVFSFKLSYAGISNGPFGGALDGRTNCSVSEVDQVTLFVEPAYLNFVYRTTVDGVDVDFTRSKNAWQSWVRLINLNKVTQTLSTVSVFLSADVRADQLCTAKVAESPLCEYVLKGSYDDAAKEFMCCPRGATAVSAATCPA</sequence>
<evidence type="ECO:0000259" key="2">
    <source>
        <dbReference type="Pfam" id="PF12499"/>
    </source>
</evidence>
<dbReference type="Proteomes" id="UP000236333">
    <property type="component" value="Unassembled WGS sequence"/>
</dbReference>
<dbReference type="OrthoDB" id="531158at2759"/>
<evidence type="ECO:0000313" key="4">
    <source>
        <dbReference type="Proteomes" id="UP000236333"/>
    </source>
</evidence>